<dbReference type="InterPro" id="IPR036942">
    <property type="entry name" value="Beta-barrel_TonB_sf"/>
</dbReference>
<evidence type="ECO:0000256" key="9">
    <source>
        <dbReference type="PROSITE-ProRule" id="PRU10144"/>
    </source>
</evidence>
<keyword evidence="5" id="KW-0798">TonB box</keyword>
<comment type="caution">
    <text evidence="11">The sequence shown here is derived from an EMBL/GenBank/DDBJ whole genome shotgun (WGS) entry which is preliminary data.</text>
</comment>
<dbReference type="Gene3D" id="2.40.170.20">
    <property type="entry name" value="TonB-dependent receptor, beta-barrel domain"/>
    <property type="match status" value="1"/>
</dbReference>
<dbReference type="EMBL" id="AEAH01001632">
    <property type="protein sequence ID" value="EGH33397.1"/>
    <property type="molecule type" value="Genomic_DNA"/>
</dbReference>
<evidence type="ECO:0000313" key="11">
    <source>
        <dbReference type="EMBL" id="EGH33397.1"/>
    </source>
</evidence>
<dbReference type="HOGENOM" id="CLU_008287_2_3_6"/>
<evidence type="ECO:0000256" key="4">
    <source>
        <dbReference type="ARBA" id="ARBA00022692"/>
    </source>
</evidence>
<feature type="domain" description="TonB-dependent receptor-like beta-barrel" evidence="10">
    <location>
        <begin position="9"/>
        <end position="94"/>
    </location>
</feature>
<dbReference type="GO" id="GO:0015344">
    <property type="term" value="F:siderophore uptake transmembrane transporter activity"/>
    <property type="evidence" value="ECO:0007669"/>
    <property type="project" value="TreeGrafter"/>
</dbReference>
<dbReference type="PROSITE" id="PS01156">
    <property type="entry name" value="TONB_DEPENDENT_REC_2"/>
    <property type="match status" value="1"/>
</dbReference>
<evidence type="ECO:0000256" key="2">
    <source>
        <dbReference type="ARBA" id="ARBA00022448"/>
    </source>
</evidence>
<evidence type="ECO:0000256" key="6">
    <source>
        <dbReference type="ARBA" id="ARBA00023136"/>
    </source>
</evidence>
<comment type="subcellular location">
    <subcellularLocation>
        <location evidence="1 8">Cell outer membrane</location>
        <topology evidence="1 8">Multi-pass membrane protein</topology>
    </subcellularLocation>
</comment>
<dbReference type="PANTHER" id="PTHR32552:SF82">
    <property type="entry name" value="FCUA PROTEIN"/>
    <property type="match status" value="1"/>
</dbReference>
<reference evidence="11 12" key="1">
    <citation type="journal article" date="2011" name="PLoS Pathog.">
        <title>Dynamic evolution of pathogenicity revealed by sequencing and comparative genomics of 19 Pseudomonas syringae isolates.</title>
        <authorList>
            <person name="Baltrus D.A."/>
            <person name="Nishimura M.T."/>
            <person name="Romanchuk A."/>
            <person name="Chang J.H."/>
            <person name="Mukhtar M.S."/>
            <person name="Cherkis K."/>
            <person name="Roach J."/>
            <person name="Grant S.R."/>
            <person name="Jones C.D."/>
            <person name="Dangl J.L."/>
        </authorList>
    </citation>
    <scope>NUCLEOTIDE SEQUENCE [LARGE SCALE GENOMIC DNA]</scope>
    <source>
        <strain evidence="12">M301072PT</strain>
    </source>
</reference>
<keyword evidence="3 8" id="KW-1134">Transmembrane beta strand</keyword>
<protein>
    <submittedName>
        <fullName evidence="11">TonB-dependent siderophore receptor</fullName>
    </submittedName>
</protein>
<evidence type="ECO:0000259" key="10">
    <source>
        <dbReference type="Pfam" id="PF00593"/>
    </source>
</evidence>
<keyword evidence="2 8" id="KW-0813">Transport</keyword>
<dbReference type="Pfam" id="PF00593">
    <property type="entry name" value="TonB_dep_Rec_b-barrel"/>
    <property type="match status" value="1"/>
</dbReference>
<dbReference type="AlphaFoldDB" id="F3FT55"/>
<feature type="short sequence motif" description="TonB C-terminal box" evidence="9">
    <location>
        <begin position="112"/>
        <end position="129"/>
    </location>
</feature>
<dbReference type="SUPFAM" id="SSF56935">
    <property type="entry name" value="Porins"/>
    <property type="match status" value="1"/>
</dbReference>
<organism evidence="11 12">
    <name type="scientific">Pseudomonas syringae pv. japonica str. M301072</name>
    <dbReference type="NCBI Taxonomy" id="629262"/>
    <lineage>
        <taxon>Bacteria</taxon>
        <taxon>Pseudomonadati</taxon>
        <taxon>Pseudomonadota</taxon>
        <taxon>Gammaproteobacteria</taxon>
        <taxon>Pseudomonadales</taxon>
        <taxon>Pseudomonadaceae</taxon>
        <taxon>Pseudomonas</taxon>
        <taxon>Pseudomonas syringae</taxon>
    </lineage>
</organism>
<evidence type="ECO:0000256" key="7">
    <source>
        <dbReference type="ARBA" id="ARBA00023237"/>
    </source>
</evidence>
<keyword evidence="7 8" id="KW-0998">Cell outer membrane</keyword>
<keyword evidence="11" id="KW-0675">Receptor</keyword>
<dbReference type="PATRIC" id="fig|629262.5.peg.5302"/>
<dbReference type="InterPro" id="IPR000531">
    <property type="entry name" value="Beta-barrel_TonB"/>
</dbReference>
<dbReference type="Proteomes" id="UP000004471">
    <property type="component" value="Unassembled WGS sequence"/>
</dbReference>
<dbReference type="GO" id="GO:0009279">
    <property type="term" value="C:cell outer membrane"/>
    <property type="evidence" value="ECO:0007669"/>
    <property type="project" value="UniProtKB-SubCell"/>
</dbReference>
<keyword evidence="4 8" id="KW-0812">Transmembrane</keyword>
<evidence type="ECO:0000256" key="1">
    <source>
        <dbReference type="ARBA" id="ARBA00004571"/>
    </source>
</evidence>
<proteinExistence type="inferred from homology"/>
<dbReference type="PROSITE" id="PS52016">
    <property type="entry name" value="TONB_DEPENDENT_REC_3"/>
    <property type="match status" value="1"/>
</dbReference>
<sequence length="129" mass="14062">MYIDSELTNTVNGTFDGNRAPATPKYNVNLGAEWDVPGVNGLTLTGRGIYTGSQYLDQANSKSIDSSERFDVGARYAFKVDQKDITLRANVENVMNKYYWSSAGASDDSEPGLTLSTPRTYLLSATVGF</sequence>
<dbReference type="InterPro" id="IPR010917">
    <property type="entry name" value="TonB_rcpt_CS"/>
</dbReference>
<accession>F3FT55</accession>
<comment type="similarity">
    <text evidence="8">Belongs to the TonB-dependent receptor family.</text>
</comment>
<dbReference type="InterPro" id="IPR039426">
    <property type="entry name" value="TonB-dep_rcpt-like"/>
</dbReference>
<evidence type="ECO:0000313" key="12">
    <source>
        <dbReference type="Proteomes" id="UP000004471"/>
    </source>
</evidence>
<dbReference type="PANTHER" id="PTHR32552">
    <property type="entry name" value="FERRICHROME IRON RECEPTOR-RELATED"/>
    <property type="match status" value="1"/>
</dbReference>
<evidence type="ECO:0000256" key="5">
    <source>
        <dbReference type="ARBA" id="ARBA00023077"/>
    </source>
</evidence>
<keyword evidence="6 8" id="KW-0472">Membrane</keyword>
<gene>
    <name evidence="11" type="ORF">PSYJA_32551</name>
</gene>
<name>F3FT55_PSESX</name>
<evidence type="ECO:0000256" key="3">
    <source>
        <dbReference type="ARBA" id="ARBA00022452"/>
    </source>
</evidence>
<evidence type="ECO:0000256" key="8">
    <source>
        <dbReference type="PROSITE-ProRule" id="PRU01360"/>
    </source>
</evidence>